<keyword evidence="3" id="KW-1185">Reference proteome</keyword>
<feature type="signal peptide" evidence="1">
    <location>
        <begin position="1"/>
        <end position="21"/>
    </location>
</feature>
<evidence type="ECO:0000313" key="2">
    <source>
        <dbReference type="EMBL" id="GFM38271.1"/>
    </source>
</evidence>
<dbReference type="AlphaFoldDB" id="A0A7J0BYP1"/>
<gene>
    <name evidence="2" type="ORF">DSM19430T_29550</name>
</gene>
<comment type="caution">
    <text evidence="2">The sequence shown here is derived from an EMBL/GenBank/DDBJ whole genome shotgun (WGS) entry which is preliminary data.</text>
</comment>
<keyword evidence="1" id="KW-0732">Signal</keyword>
<dbReference type="EMBL" id="BLVP01000036">
    <property type="protein sequence ID" value="GFM38271.1"/>
    <property type="molecule type" value="Genomic_DNA"/>
</dbReference>
<sequence>MKRIFAFLMLSAVLFIAGCGAHDGVVSKADVSWLSFVGDTRGAMVSIDDAAPFLLRPAGYDKKQPKPQWYEVSPGRHTVVITRNDAVIVHREVLVGTGQTKEILVP</sequence>
<name>A0A7J0BYP1_9BACT</name>
<protein>
    <recommendedName>
        <fullName evidence="4">Lipoprotein</fullName>
    </recommendedName>
</protein>
<evidence type="ECO:0000256" key="1">
    <source>
        <dbReference type="SAM" id="SignalP"/>
    </source>
</evidence>
<dbReference type="PROSITE" id="PS51257">
    <property type="entry name" value="PROKAR_LIPOPROTEIN"/>
    <property type="match status" value="1"/>
</dbReference>
<reference evidence="2 3" key="1">
    <citation type="submission" date="2020-05" db="EMBL/GenBank/DDBJ databases">
        <title>Draft genome sequence of Desulfovibrio psychrotolerans JS1T.</title>
        <authorList>
            <person name="Ueno A."/>
            <person name="Tamazawa S."/>
            <person name="Tamamura S."/>
            <person name="Murakami T."/>
            <person name="Kiyama T."/>
            <person name="Inomata H."/>
            <person name="Amano Y."/>
            <person name="Miyakawa K."/>
            <person name="Tamaki H."/>
            <person name="Naganuma T."/>
            <person name="Kaneko K."/>
        </authorList>
    </citation>
    <scope>NUCLEOTIDE SEQUENCE [LARGE SCALE GENOMIC DNA]</scope>
    <source>
        <strain evidence="2 3">JS1</strain>
    </source>
</reference>
<dbReference type="Proteomes" id="UP000503820">
    <property type="component" value="Unassembled WGS sequence"/>
</dbReference>
<organism evidence="2 3">
    <name type="scientific">Desulfovibrio psychrotolerans</name>
    <dbReference type="NCBI Taxonomy" id="415242"/>
    <lineage>
        <taxon>Bacteria</taxon>
        <taxon>Pseudomonadati</taxon>
        <taxon>Thermodesulfobacteriota</taxon>
        <taxon>Desulfovibrionia</taxon>
        <taxon>Desulfovibrionales</taxon>
        <taxon>Desulfovibrionaceae</taxon>
        <taxon>Desulfovibrio</taxon>
    </lineage>
</organism>
<evidence type="ECO:0000313" key="3">
    <source>
        <dbReference type="Proteomes" id="UP000503820"/>
    </source>
</evidence>
<accession>A0A7J0BYP1</accession>
<proteinExistence type="predicted"/>
<feature type="chain" id="PRO_5029563390" description="Lipoprotein" evidence="1">
    <location>
        <begin position="22"/>
        <end position="106"/>
    </location>
</feature>
<evidence type="ECO:0008006" key="4">
    <source>
        <dbReference type="Google" id="ProtNLM"/>
    </source>
</evidence>
<dbReference type="RefSeq" id="WP_174410894.1">
    <property type="nucleotide sequence ID" value="NZ_BLVP01000036.1"/>
</dbReference>